<comment type="function">
    <text evidence="12 13">RNA polymerase that catalyzes the synthesis of short RNA molecules used as primers for DNA polymerase during DNA replication.</text>
</comment>
<comment type="domain">
    <text evidence="12">Contains an N-terminal zinc-binding domain, a central core domain that contains the primase activity, and a C-terminal DnaB-binding domain.</text>
</comment>
<keyword evidence="8 12" id="KW-0862">Zinc</keyword>
<dbReference type="InterPro" id="IPR037068">
    <property type="entry name" value="DNA_primase_core_N_sf"/>
</dbReference>
<dbReference type="Gene3D" id="1.10.860.10">
    <property type="entry name" value="DNAb Helicase, Chain A"/>
    <property type="match status" value="1"/>
</dbReference>
<evidence type="ECO:0000256" key="3">
    <source>
        <dbReference type="ARBA" id="ARBA00022679"/>
    </source>
</evidence>
<dbReference type="Gene3D" id="3.40.1360.10">
    <property type="match status" value="1"/>
</dbReference>
<evidence type="ECO:0000256" key="5">
    <source>
        <dbReference type="ARBA" id="ARBA00022705"/>
    </source>
</evidence>
<evidence type="ECO:0000256" key="4">
    <source>
        <dbReference type="ARBA" id="ARBA00022695"/>
    </source>
</evidence>
<evidence type="ECO:0000256" key="10">
    <source>
        <dbReference type="ARBA" id="ARBA00023125"/>
    </source>
</evidence>
<keyword evidence="10 12" id="KW-0238">DNA-binding</keyword>
<dbReference type="InterPro" id="IPR036185">
    <property type="entry name" value="DNA_heli_DnaB-like_N_sf"/>
</dbReference>
<keyword evidence="9" id="KW-0460">Magnesium</keyword>
<dbReference type="SUPFAM" id="SSF57783">
    <property type="entry name" value="Zinc beta-ribbon"/>
    <property type="match status" value="1"/>
</dbReference>
<keyword evidence="14" id="KW-0175">Coiled coil</keyword>
<dbReference type="InterPro" id="IPR019475">
    <property type="entry name" value="DNA_primase_DnaB-bd"/>
</dbReference>
<dbReference type="InterPro" id="IPR036977">
    <property type="entry name" value="DNA_primase_Znf_CHC2"/>
</dbReference>
<dbReference type="PANTHER" id="PTHR30313:SF2">
    <property type="entry name" value="DNA PRIMASE"/>
    <property type="match status" value="1"/>
</dbReference>
<comment type="catalytic activity">
    <reaction evidence="12">
        <text>ssDNA + n NTP = ssDNA/pppN(pN)n-1 hybrid + (n-1) diphosphate.</text>
        <dbReference type="EC" id="2.7.7.101"/>
    </reaction>
</comment>
<evidence type="ECO:0000256" key="2">
    <source>
        <dbReference type="ARBA" id="ARBA00022515"/>
    </source>
</evidence>
<gene>
    <name evidence="12 16" type="primary">dnaG</name>
    <name evidence="16" type="ORF">ACFYKX_21690</name>
</gene>
<dbReference type="SMART" id="SM00493">
    <property type="entry name" value="TOPRIM"/>
    <property type="match status" value="1"/>
</dbReference>
<dbReference type="InterPro" id="IPR006171">
    <property type="entry name" value="TOPRIM_dom"/>
</dbReference>
<evidence type="ECO:0000256" key="8">
    <source>
        <dbReference type="ARBA" id="ARBA00022833"/>
    </source>
</evidence>
<keyword evidence="3 12" id="KW-0808">Transferase</keyword>
<dbReference type="Gene3D" id="3.90.980.10">
    <property type="entry name" value="DNA primase, catalytic core, N-terminal domain"/>
    <property type="match status" value="1"/>
</dbReference>
<keyword evidence="6 12" id="KW-0479">Metal-binding</keyword>
<feature type="domain" description="Toprim" evidence="15">
    <location>
        <begin position="262"/>
        <end position="343"/>
    </location>
</feature>
<comment type="cofactor">
    <cofactor evidence="12 13">
        <name>Zn(2+)</name>
        <dbReference type="ChEBI" id="CHEBI:29105"/>
    </cofactor>
    <text evidence="12 13">Binds 1 zinc ion per monomer.</text>
</comment>
<dbReference type="Pfam" id="PF08275">
    <property type="entry name" value="DNAG_N"/>
    <property type="match status" value="1"/>
</dbReference>
<keyword evidence="1 12" id="KW-0240">DNA-directed RNA polymerase</keyword>
<dbReference type="InterPro" id="IPR006295">
    <property type="entry name" value="DNA_primase_DnaG"/>
</dbReference>
<evidence type="ECO:0000256" key="13">
    <source>
        <dbReference type="PIRNR" id="PIRNR002811"/>
    </source>
</evidence>
<sequence length="603" mass="69329">MAERIAEDKINEIRQAVDIVDIVNDYVQLKKQGRNYFGLCPFHGENSPSFSVSPDKQIYHCFGCGAGGNVFSFLMEIEGFSFQEAALKLADKANVELQLSPNYAKEKSVPKDFQQMMEAHELLRKFYHHLLVNTKDGQHALEYLLNRGFTQKSIEKFQIGYALKSWDFVYKFLTKRNFQPELLEKAGLIIRRERDGAYFDRFRDRIMFPIFDLKGNTIAFSGRSLGADNEPKYLNSPETAIFNKSKILYNFHLARPSLKKLQQLVLFEGFADVIAADRSGVENGVATMGTSLTDEHVSIIRRNVQSVTICYDSDNAGIEAAYRAGNSLSDSGCNVRVALMPDGLDPDEYIKKFGEDKFSKEVMGASVTFMSFKLLYLRRGKDLQDEGNRLQYIEDVLKEISLLEKAVERDHYLRQLANDFSLSLEALKQEQKKIYFANKRNNRGQAVQATTKTLIVPRQVDTLKPAYHTAERRLIAYMLRNIDIAYKVQQLLQGNPFNIDEHQAIITYLFGFYEKGMEPNVSSFLNYLEDEKLKRIVTNIEMMSINEEPSDQELTDYIKQVLNYQKLLKIKEKEVEEKEAERQKDFARAAAIAMEIINLRKSL</sequence>
<dbReference type="CDD" id="cd03364">
    <property type="entry name" value="TOPRIM_DnaG_primases"/>
    <property type="match status" value="1"/>
</dbReference>
<dbReference type="SMART" id="SM00400">
    <property type="entry name" value="ZnF_CHCC"/>
    <property type="match status" value="1"/>
</dbReference>
<dbReference type="EMBL" id="JBIACK010000014">
    <property type="protein sequence ID" value="MFE8703196.1"/>
    <property type="molecule type" value="Genomic_DNA"/>
</dbReference>
<keyword evidence="11 12" id="KW-0804">Transcription</keyword>
<dbReference type="SUPFAM" id="SSF48024">
    <property type="entry name" value="N-terminal domain of DnaB helicase"/>
    <property type="match status" value="1"/>
</dbReference>
<dbReference type="Pfam" id="PF13155">
    <property type="entry name" value="Toprim_2"/>
    <property type="match status" value="1"/>
</dbReference>
<dbReference type="InterPro" id="IPR030846">
    <property type="entry name" value="DnaG_bac"/>
</dbReference>
<dbReference type="RefSeq" id="WP_389363528.1">
    <property type="nucleotide sequence ID" value="NZ_JBIACK010000014.1"/>
</dbReference>
<evidence type="ECO:0000256" key="7">
    <source>
        <dbReference type="ARBA" id="ARBA00022771"/>
    </source>
</evidence>
<keyword evidence="17" id="KW-1185">Reference proteome</keyword>
<keyword evidence="7 12" id="KW-0863">Zinc-finger</keyword>
<dbReference type="PROSITE" id="PS50880">
    <property type="entry name" value="TOPRIM"/>
    <property type="match status" value="1"/>
</dbReference>
<reference evidence="16 17" key="1">
    <citation type="submission" date="2024-08" db="EMBL/GenBank/DDBJ databases">
        <title>Two novel Cytobacillus novel species.</title>
        <authorList>
            <person name="Liu G."/>
        </authorList>
    </citation>
    <scope>NUCLEOTIDE SEQUENCE [LARGE SCALE GENOMIC DNA]</scope>
    <source>
        <strain evidence="16 17">FJAT-54145</strain>
    </source>
</reference>
<accession>A0ABW6KGB0</accession>
<feature type="coiled-coil region" evidence="14">
    <location>
        <begin position="561"/>
        <end position="590"/>
    </location>
</feature>
<dbReference type="NCBIfam" id="TIGR01391">
    <property type="entry name" value="dnaG"/>
    <property type="match status" value="1"/>
</dbReference>
<evidence type="ECO:0000259" key="15">
    <source>
        <dbReference type="PROSITE" id="PS50880"/>
    </source>
</evidence>
<comment type="similarity">
    <text evidence="12 13">Belongs to the DnaG primase family.</text>
</comment>
<dbReference type="Proteomes" id="UP001601059">
    <property type="component" value="Unassembled WGS sequence"/>
</dbReference>
<name>A0ABW6KGB0_9BACI</name>
<feature type="zinc finger region" description="CHC2-type" evidence="12">
    <location>
        <begin position="40"/>
        <end position="64"/>
    </location>
</feature>
<dbReference type="Gene3D" id="3.90.580.10">
    <property type="entry name" value="Zinc finger, CHC2-type domain"/>
    <property type="match status" value="1"/>
</dbReference>
<keyword evidence="2 12" id="KW-0639">Primosome</keyword>
<dbReference type="InterPro" id="IPR007693">
    <property type="entry name" value="DNA_helicase_DnaB-like_N"/>
</dbReference>
<evidence type="ECO:0000256" key="11">
    <source>
        <dbReference type="ARBA" id="ARBA00023163"/>
    </source>
</evidence>
<keyword evidence="5 12" id="KW-0235">DNA replication</keyword>
<dbReference type="InterPro" id="IPR013264">
    <property type="entry name" value="DNAG_N"/>
</dbReference>
<dbReference type="Pfam" id="PF00772">
    <property type="entry name" value="DnaB"/>
    <property type="match status" value="1"/>
</dbReference>
<comment type="subunit">
    <text evidence="12">Monomer. Interacts with DnaB.</text>
</comment>
<comment type="caution">
    <text evidence="16">The sequence shown here is derived from an EMBL/GenBank/DDBJ whole genome shotgun (WGS) entry which is preliminary data.</text>
</comment>
<evidence type="ECO:0000313" key="16">
    <source>
        <dbReference type="EMBL" id="MFE8703196.1"/>
    </source>
</evidence>
<dbReference type="PIRSF" id="PIRSF002811">
    <property type="entry name" value="DnaG"/>
    <property type="match status" value="1"/>
</dbReference>
<dbReference type="InterPro" id="IPR034151">
    <property type="entry name" value="TOPRIM_DnaG_bac"/>
</dbReference>
<dbReference type="HAMAP" id="MF_00974">
    <property type="entry name" value="DNA_primase_DnaG"/>
    <property type="match status" value="1"/>
</dbReference>
<evidence type="ECO:0000313" key="17">
    <source>
        <dbReference type="Proteomes" id="UP001601059"/>
    </source>
</evidence>
<protein>
    <recommendedName>
        <fullName evidence="12 13">DNA primase</fullName>
        <ecNumber evidence="12">2.7.7.101</ecNumber>
    </recommendedName>
</protein>
<evidence type="ECO:0000256" key="1">
    <source>
        <dbReference type="ARBA" id="ARBA00022478"/>
    </source>
</evidence>
<dbReference type="Gene3D" id="6.10.140.360">
    <property type="match status" value="1"/>
</dbReference>
<dbReference type="InterPro" id="IPR002694">
    <property type="entry name" value="Znf_CHC2"/>
</dbReference>
<dbReference type="InterPro" id="IPR050219">
    <property type="entry name" value="DnaG_primase"/>
</dbReference>
<dbReference type="EC" id="2.7.7.101" evidence="12"/>
<dbReference type="PANTHER" id="PTHR30313">
    <property type="entry name" value="DNA PRIMASE"/>
    <property type="match status" value="1"/>
</dbReference>
<proteinExistence type="inferred from homology"/>
<dbReference type="InterPro" id="IPR016136">
    <property type="entry name" value="DNA_helicase_N/primase_C"/>
</dbReference>
<organism evidence="16 17">
    <name type="scientific">Cytobacillus spartinae</name>
    <dbReference type="NCBI Taxonomy" id="3299023"/>
    <lineage>
        <taxon>Bacteria</taxon>
        <taxon>Bacillati</taxon>
        <taxon>Bacillota</taxon>
        <taxon>Bacilli</taxon>
        <taxon>Bacillales</taxon>
        <taxon>Bacillaceae</taxon>
        <taxon>Cytobacillus</taxon>
    </lineage>
</organism>
<dbReference type="SUPFAM" id="SSF56731">
    <property type="entry name" value="DNA primase core"/>
    <property type="match status" value="1"/>
</dbReference>
<dbReference type="Pfam" id="PF10410">
    <property type="entry name" value="DnaB_bind"/>
    <property type="match status" value="1"/>
</dbReference>
<keyword evidence="4 12" id="KW-0548">Nucleotidyltransferase</keyword>
<evidence type="ECO:0000256" key="12">
    <source>
        <dbReference type="HAMAP-Rule" id="MF_00974"/>
    </source>
</evidence>
<dbReference type="Pfam" id="PF01807">
    <property type="entry name" value="Zn_ribbon_DnaG"/>
    <property type="match status" value="1"/>
</dbReference>
<evidence type="ECO:0000256" key="6">
    <source>
        <dbReference type="ARBA" id="ARBA00022723"/>
    </source>
</evidence>
<evidence type="ECO:0000256" key="9">
    <source>
        <dbReference type="ARBA" id="ARBA00022842"/>
    </source>
</evidence>
<evidence type="ECO:0000256" key="14">
    <source>
        <dbReference type="SAM" id="Coils"/>
    </source>
</evidence>